<proteinExistence type="predicted"/>
<dbReference type="AlphaFoldDB" id="A0A3A8K0A0"/>
<protein>
    <submittedName>
        <fullName evidence="1">Uncharacterized protein</fullName>
    </submittedName>
</protein>
<organism evidence="1 2">
    <name type="scientific">Corallococcus carmarthensis</name>
    <dbReference type="NCBI Taxonomy" id="2316728"/>
    <lineage>
        <taxon>Bacteria</taxon>
        <taxon>Pseudomonadati</taxon>
        <taxon>Myxococcota</taxon>
        <taxon>Myxococcia</taxon>
        <taxon>Myxococcales</taxon>
        <taxon>Cystobacterineae</taxon>
        <taxon>Myxococcaceae</taxon>
        <taxon>Corallococcus</taxon>
    </lineage>
</organism>
<gene>
    <name evidence="1" type="ORF">D7X32_39645</name>
</gene>
<evidence type="ECO:0000313" key="2">
    <source>
        <dbReference type="Proteomes" id="UP000268313"/>
    </source>
</evidence>
<sequence length="136" mass="14797">MHWPLLEESSLVHRSVQGELPDTFIDLDYTPEEEPALEGFGVDIHLVDGARVEADRTVDLLSRQGQLVPAEPSLVARWVGNIGGASGYLSSPGVPVEGSVTLDEVTEFAAEGRFVYRYSDGSELTCTFEVIEASDE</sequence>
<dbReference type="Proteomes" id="UP000268313">
    <property type="component" value="Unassembled WGS sequence"/>
</dbReference>
<keyword evidence="2" id="KW-1185">Reference proteome</keyword>
<comment type="caution">
    <text evidence="1">The sequence shown here is derived from an EMBL/GenBank/DDBJ whole genome shotgun (WGS) entry which is preliminary data.</text>
</comment>
<dbReference type="EMBL" id="RAWE01000274">
    <property type="protein sequence ID" value="RKG95253.1"/>
    <property type="molecule type" value="Genomic_DNA"/>
</dbReference>
<accession>A0A3A8K0A0</accession>
<name>A0A3A8K0A0_9BACT</name>
<reference evidence="2" key="1">
    <citation type="submission" date="2018-09" db="EMBL/GenBank/DDBJ databases">
        <authorList>
            <person name="Livingstone P.G."/>
            <person name="Whitworth D.E."/>
        </authorList>
    </citation>
    <scope>NUCLEOTIDE SEQUENCE [LARGE SCALE GENOMIC DNA]</scope>
    <source>
        <strain evidence="2">CA043D</strain>
    </source>
</reference>
<evidence type="ECO:0000313" key="1">
    <source>
        <dbReference type="EMBL" id="RKG95253.1"/>
    </source>
</evidence>